<dbReference type="PANTHER" id="PTHR15398:SF4">
    <property type="entry name" value="BROMODOMAIN-CONTAINING PROTEIN 8 ISOFORM X1"/>
    <property type="match status" value="1"/>
</dbReference>
<evidence type="ECO:0000256" key="4">
    <source>
        <dbReference type="SAM" id="MobiDB-lite"/>
    </source>
</evidence>
<dbReference type="Gene3D" id="1.20.920.10">
    <property type="entry name" value="Bromodomain-like"/>
    <property type="match status" value="1"/>
</dbReference>
<feature type="compositionally biased region" description="Pro residues" evidence="4">
    <location>
        <begin position="258"/>
        <end position="272"/>
    </location>
</feature>
<feature type="compositionally biased region" description="Polar residues" evidence="4">
    <location>
        <begin position="848"/>
        <end position="858"/>
    </location>
</feature>
<feature type="region of interest" description="Disordered" evidence="4">
    <location>
        <begin position="247"/>
        <end position="873"/>
    </location>
</feature>
<feature type="compositionally biased region" description="Acidic residues" evidence="4">
    <location>
        <begin position="1089"/>
        <end position="1102"/>
    </location>
</feature>
<dbReference type="AlphaFoldDB" id="A0AAN7HFX1"/>
<feature type="region of interest" description="Disordered" evidence="4">
    <location>
        <begin position="1"/>
        <end position="32"/>
    </location>
</feature>
<proteinExistence type="predicted"/>
<feature type="compositionally biased region" description="Pro residues" evidence="4">
    <location>
        <begin position="336"/>
        <end position="350"/>
    </location>
</feature>
<feature type="compositionally biased region" description="Polar residues" evidence="4">
    <location>
        <begin position="404"/>
        <end position="414"/>
    </location>
</feature>
<dbReference type="PANTHER" id="PTHR15398">
    <property type="entry name" value="BROMODOMAIN-CONTAINING PROTEIN 8"/>
    <property type="match status" value="1"/>
</dbReference>
<dbReference type="EMBL" id="MU860082">
    <property type="protein sequence ID" value="KAK4238834.1"/>
    <property type="molecule type" value="Genomic_DNA"/>
</dbReference>
<dbReference type="Proteomes" id="UP001303760">
    <property type="component" value="Unassembled WGS sequence"/>
</dbReference>
<feature type="compositionally biased region" description="Pro residues" evidence="4">
    <location>
        <begin position="579"/>
        <end position="602"/>
    </location>
</feature>
<gene>
    <name evidence="6" type="ORF">C8A03DRAFT_14745</name>
</gene>
<feature type="compositionally biased region" description="Pro residues" evidence="4">
    <location>
        <begin position="533"/>
        <end position="550"/>
    </location>
</feature>
<evidence type="ECO:0000256" key="3">
    <source>
        <dbReference type="SAM" id="Coils"/>
    </source>
</evidence>
<keyword evidence="1 2" id="KW-0103">Bromodomain</keyword>
<dbReference type="CDD" id="cd04369">
    <property type="entry name" value="Bromodomain"/>
    <property type="match status" value="1"/>
</dbReference>
<evidence type="ECO:0000256" key="1">
    <source>
        <dbReference type="ARBA" id="ARBA00023117"/>
    </source>
</evidence>
<keyword evidence="3" id="KW-0175">Coiled coil</keyword>
<feature type="region of interest" description="Disordered" evidence="4">
    <location>
        <begin position="989"/>
        <end position="1021"/>
    </location>
</feature>
<dbReference type="InterPro" id="IPR001487">
    <property type="entry name" value="Bromodomain"/>
</dbReference>
<dbReference type="Pfam" id="PF00439">
    <property type="entry name" value="Bromodomain"/>
    <property type="match status" value="1"/>
</dbReference>
<feature type="compositionally biased region" description="Polar residues" evidence="4">
    <location>
        <begin position="808"/>
        <end position="835"/>
    </location>
</feature>
<evidence type="ECO:0000256" key="2">
    <source>
        <dbReference type="PROSITE-ProRule" id="PRU00035"/>
    </source>
</evidence>
<reference evidence="6" key="1">
    <citation type="journal article" date="2023" name="Mol. Phylogenet. Evol.">
        <title>Genome-scale phylogeny and comparative genomics of the fungal order Sordariales.</title>
        <authorList>
            <person name="Hensen N."/>
            <person name="Bonometti L."/>
            <person name="Westerberg I."/>
            <person name="Brannstrom I.O."/>
            <person name="Guillou S."/>
            <person name="Cros-Aarteil S."/>
            <person name="Calhoun S."/>
            <person name="Haridas S."/>
            <person name="Kuo A."/>
            <person name="Mondo S."/>
            <person name="Pangilinan J."/>
            <person name="Riley R."/>
            <person name="LaButti K."/>
            <person name="Andreopoulos B."/>
            <person name="Lipzen A."/>
            <person name="Chen C."/>
            <person name="Yan M."/>
            <person name="Daum C."/>
            <person name="Ng V."/>
            <person name="Clum A."/>
            <person name="Steindorff A."/>
            <person name="Ohm R.A."/>
            <person name="Martin F."/>
            <person name="Silar P."/>
            <person name="Natvig D.O."/>
            <person name="Lalanne C."/>
            <person name="Gautier V."/>
            <person name="Ament-Velasquez S.L."/>
            <person name="Kruys A."/>
            <person name="Hutchinson M.I."/>
            <person name="Powell A.J."/>
            <person name="Barry K."/>
            <person name="Miller A.N."/>
            <person name="Grigoriev I.V."/>
            <person name="Debuchy R."/>
            <person name="Gladieux P."/>
            <person name="Hiltunen Thoren M."/>
            <person name="Johannesson H."/>
        </authorList>
    </citation>
    <scope>NUCLEOTIDE SEQUENCE</scope>
    <source>
        <strain evidence="6">CBS 532.94</strain>
    </source>
</reference>
<evidence type="ECO:0000259" key="5">
    <source>
        <dbReference type="PROSITE" id="PS50014"/>
    </source>
</evidence>
<dbReference type="GO" id="GO:0035267">
    <property type="term" value="C:NuA4 histone acetyltransferase complex"/>
    <property type="evidence" value="ECO:0007669"/>
    <property type="project" value="TreeGrafter"/>
</dbReference>
<evidence type="ECO:0000313" key="6">
    <source>
        <dbReference type="EMBL" id="KAK4238834.1"/>
    </source>
</evidence>
<dbReference type="InterPro" id="IPR036427">
    <property type="entry name" value="Bromodomain-like_sf"/>
</dbReference>
<name>A0AAN7HFX1_9PEZI</name>
<feature type="compositionally biased region" description="Polar residues" evidence="4">
    <location>
        <begin position="603"/>
        <end position="618"/>
    </location>
</feature>
<dbReference type="GO" id="GO:0006325">
    <property type="term" value="P:chromatin organization"/>
    <property type="evidence" value="ECO:0007669"/>
    <property type="project" value="UniProtKB-ARBA"/>
</dbReference>
<dbReference type="PROSITE" id="PS50014">
    <property type="entry name" value="BROMODOMAIN_2"/>
    <property type="match status" value="1"/>
</dbReference>
<feature type="coiled-coil region" evidence="3">
    <location>
        <begin position="194"/>
        <end position="221"/>
    </location>
</feature>
<feature type="compositionally biased region" description="Polar residues" evidence="4">
    <location>
        <begin position="1068"/>
        <end position="1077"/>
    </location>
</feature>
<feature type="region of interest" description="Disordered" evidence="4">
    <location>
        <begin position="145"/>
        <end position="169"/>
    </location>
</feature>
<feature type="compositionally biased region" description="Low complexity" evidence="4">
    <location>
        <begin position="656"/>
        <end position="665"/>
    </location>
</feature>
<evidence type="ECO:0000313" key="7">
    <source>
        <dbReference type="Proteomes" id="UP001303760"/>
    </source>
</evidence>
<feature type="compositionally biased region" description="Low complexity" evidence="4">
    <location>
        <begin position="862"/>
        <end position="871"/>
    </location>
</feature>
<feature type="compositionally biased region" description="Polar residues" evidence="4">
    <location>
        <begin position="324"/>
        <end position="333"/>
    </location>
</feature>
<dbReference type="SUPFAM" id="SSF47370">
    <property type="entry name" value="Bromodomain"/>
    <property type="match status" value="1"/>
</dbReference>
<feature type="domain" description="Bromo" evidence="5">
    <location>
        <begin position="892"/>
        <end position="989"/>
    </location>
</feature>
<feature type="compositionally biased region" description="Low complexity" evidence="4">
    <location>
        <begin position="781"/>
        <end position="796"/>
    </location>
</feature>
<feature type="compositionally biased region" description="Basic and acidic residues" evidence="4">
    <location>
        <begin position="744"/>
        <end position="756"/>
    </location>
</feature>
<feature type="non-terminal residue" evidence="6">
    <location>
        <position position="1"/>
    </location>
</feature>
<sequence length="1117" mass="117825">RKRSSPVHRISSNKREAPAAAHPHQSEHCPISQRTGRVGLGLLSPIVAPIQLLQSRGGPLGSPRGGVWGMNSPATPHTPLETLLLFRGVAHFGLDDDSVFARIAEALQDNKLIKHGPTFDARRLSADTLRDLFLRLLREELRNGSEVTRGSDGALSPAARKRRLQSPPQLTLNDAIQHVEQIESAYAKAHDAYLRHAIEEIRHWEQQYEVLLGEISELEKASVREPDGKPKPQSPGVLQDVERKHEAGPVNGVGPSPGTSPRPPQIPLPPSVPQHAQRTLQPLLPHPASRQDVRNGPSPPQEAVPEKAAPVPRSPAPAHPQVARSPQLSQQDVSKAPPPRPAATPKPPQSVPQVLQPPQGVPAFPPPSQSPAPPPAAPAAPAVAEGPGQSETAGAARESHGTPVANNQLPSQGQLKWEPPYQPNAPPPRQAASAANVQHRAPHPFPPQLPPPSQGPTQQPLPISSPASGQGQAGRPLPQQQVLIPPHPSGHFAPPLQSPPVRSAADTGSGTVPNRQHPLLPNPAPSTVSQPQSPYPPPYQGYPVPSPGQPAPVHHTQAGQAHPVPAHAGSGRSLAMPSASPPLAPAPPWPGQGHAAPPPSRPQHPNLQAPPYSQQSNAPPGVHPAGSTPPDAAQRYSSPYQPPRPAAVERIHPRLPATATPTPAARFSPLPSAPQTPAMTLPPRVAHGSGTKWLSTSTPSTPRPGFELRLGHDDVPSPAYEPVSPVLKASAPPPTTAPGGMKDAAQKREVPAETKHKPGRPPVPQRAQASVSAPQPPQPPGLSAAPQSADAQAEAAPHAEIEPRVKNEVTTPRPSTETGDTTADESVTGRPQPSRSTKRKRDDLTPTPARTPSASQMRDPSSEGSPPSDGPKLVLWTRSFNKVCGSAMEQIIHHRSANMFAQPIREKDAPGYNKVIKQPQDLKSIRAAINHGNRAAAQAAAALPDGGDPGTSSVWLPRTEELVPPRSIINSSQLDRELAHMFANAIMYNPDPHHGPGPAFLRSDVDGGAEEADGGPGHQDSSLLGYKVDEFGVVNDARAMFVEVEKLLSELRSAEVRRNVPPAAGYATGTSTRQASVLGQGGSESVKDDAEDGAGDEADEHEDGVGGAVKRRRVARG</sequence>
<feature type="compositionally biased region" description="Pro residues" evidence="4">
    <location>
        <begin position="420"/>
        <end position="429"/>
    </location>
</feature>
<keyword evidence="7" id="KW-1185">Reference proteome</keyword>
<feature type="compositionally biased region" description="Pro residues" evidence="4">
    <location>
        <begin position="443"/>
        <end position="454"/>
    </location>
</feature>
<reference evidence="6" key="2">
    <citation type="submission" date="2023-05" db="EMBL/GenBank/DDBJ databases">
        <authorList>
            <consortium name="Lawrence Berkeley National Laboratory"/>
            <person name="Steindorff A."/>
            <person name="Hensen N."/>
            <person name="Bonometti L."/>
            <person name="Westerberg I."/>
            <person name="Brannstrom I.O."/>
            <person name="Guillou S."/>
            <person name="Cros-Aarteil S."/>
            <person name="Calhoun S."/>
            <person name="Haridas S."/>
            <person name="Kuo A."/>
            <person name="Mondo S."/>
            <person name="Pangilinan J."/>
            <person name="Riley R."/>
            <person name="Labutti K."/>
            <person name="Andreopoulos B."/>
            <person name="Lipzen A."/>
            <person name="Chen C."/>
            <person name="Yanf M."/>
            <person name="Daum C."/>
            <person name="Ng V."/>
            <person name="Clum A."/>
            <person name="Ohm R."/>
            <person name="Martin F."/>
            <person name="Silar P."/>
            <person name="Natvig D."/>
            <person name="Lalanne C."/>
            <person name="Gautier V."/>
            <person name="Ament-Velasquez S.L."/>
            <person name="Kruys A."/>
            <person name="Hutchinson M.I."/>
            <person name="Powell A.J."/>
            <person name="Barry K."/>
            <person name="Miller A.N."/>
            <person name="Grigoriev I.V."/>
            <person name="Debuchy R."/>
            <person name="Gladieux P."/>
            <person name="Thoren M.H."/>
            <person name="Johannesson H."/>
        </authorList>
    </citation>
    <scope>NUCLEOTIDE SEQUENCE</scope>
    <source>
        <strain evidence="6">CBS 532.94</strain>
    </source>
</reference>
<comment type="caution">
    <text evidence="6">The sequence shown here is derived from an EMBL/GenBank/DDBJ whole genome shotgun (WGS) entry which is preliminary data.</text>
</comment>
<feature type="region of interest" description="Disordered" evidence="4">
    <location>
        <begin position="1062"/>
        <end position="1117"/>
    </location>
</feature>
<organism evidence="6 7">
    <name type="scientific">Achaetomium macrosporum</name>
    <dbReference type="NCBI Taxonomy" id="79813"/>
    <lineage>
        <taxon>Eukaryota</taxon>
        <taxon>Fungi</taxon>
        <taxon>Dikarya</taxon>
        <taxon>Ascomycota</taxon>
        <taxon>Pezizomycotina</taxon>
        <taxon>Sordariomycetes</taxon>
        <taxon>Sordariomycetidae</taxon>
        <taxon>Sordariales</taxon>
        <taxon>Chaetomiaceae</taxon>
        <taxon>Achaetomium</taxon>
    </lineage>
</organism>
<accession>A0AAN7HFX1</accession>
<feature type="compositionally biased region" description="Basic and acidic residues" evidence="4">
    <location>
        <begin position="797"/>
        <end position="807"/>
    </location>
</feature>
<protein>
    <recommendedName>
        <fullName evidence="5">Bromo domain-containing protein</fullName>
    </recommendedName>
</protein>
<feature type="compositionally biased region" description="Pro residues" evidence="4">
    <location>
        <begin position="359"/>
        <end position="378"/>
    </location>
</feature>